<dbReference type="AlphaFoldDB" id="A0A1J8R592"/>
<organism evidence="1 2">
    <name type="scientific">Rhizopogon vesiculosus</name>
    <dbReference type="NCBI Taxonomy" id="180088"/>
    <lineage>
        <taxon>Eukaryota</taxon>
        <taxon>Fungi</taxon>
        <taxon>Dikarya</taxon>
        <taxon>Basidiomycota</taxon>
        <taxon>Agaricomycotina</taxon>
        <taxon>Agaricomycetes</taxon>
        <taxon>Agaricomycetidae</taxon>
        <taxon>Boletales</taxon>
        <taxon>Suillineae</taxon>
        <taxon>Rhizopogonaceae</taxon>
        <taxon>Rhizopogon</taxon>
    </lineage>
</organism>
<proteinExistence type="predicted"/>
<comment type="caution">
    <text evidence="1">The sequence shown here is derived from an EMBL/GenBank/DDBJ whole genome shotgun (WGS) entry which is preliminary data.</text>
</comment>
<reference evidence="1 2" key="1">
    <citation type="submission" date="2016-03" db="EMBL/GenBank/DDBJ databases">
        <title>Comparative genomics of the ectomycorrhizal sister species Rhizopogon vinicolor and Rhizopogon vesiculosus (Basidiomycota: Boletales) reveals a divergence of the mating type B locus.</title>
        <authorList>
            <person name="Mujic A.B."/>
            <person name="Kuo A."/>
            <person name="Tritt A."/>
            <person name="Lipzen A."/>
            <person name="Chen C."/>
            <person name="Johnson J."/>
            <person name="Sharma A."/>
            <person name="Barry K."/>
            <person name="Grigoriev I.V."/>
            <person name="Spatafora J.W."/>
        </authorList>
    </citation>
    <scope>NUCLEOTIDE SEQUENCE [LARGE SCALE GENOMIC DNA]</scope>
    <source>
        <strain evidence="1 2">AM-OR11-056</strain>
    </source>
</reference>
<gene>
    <name evidence="1" type="ORF">AZE42_09515</name>
</gene>
<evidence type="ECO:0000313" key="2">
    <source>
        <dbReference type="Proteomes" id="UP000183567"/>
    </source>
</evidence>
<name>A0A1J8R592_9AGAM</name>
<protein>
    <submittedName>
        <fullName evidence="1">Uncharacterized protein</fullName>
    </submittedName>
</protein>
<accession>A0A1J8R592</accession>
<dbReference type="Proteomes" id="UP000183567">
    <property type="component" value="Unassembled WGS sequence"/>
</dbReference>
<keyword evidence="2" id="KW-1185">Reference proteome</keyword>
<sequence length="32" mass="3536">MSTIHHNSLVPSTFSALQLLEGGIQEWLLVDV</sequence>
<dbReference type="EMBL" id="LVVM01002253">
    <property type="protein sequence ID" value="OJA16938.1"/>
    <property type="molecule type" value="Genomic_DNA"/>
</dbReference>
<evidence type="ECO:0000313" key="1">
    <source>
        <dbReference type="EMBL" id="OJA16938.1"/>
    </source>
</evidence>